<dbReference type="Proteomes" id="UP000626109">
    <property type="component" value="Unassembled WGS sequence"/>
</dbReference>
<protein>
    <submittedName>
        <fullName evidence="1">Uncharacterized protein</fullName>
    </submittedName>
</protein>
<accession>A0A813LVG4</accession>
<evidence type="ECO:0000313" key="2">
    <source>
        <dbReference type="Proteomes" id="UP000626109"/>
    </source>
</evidence>
<comment type="caution">
    <text evidence="1">The sequence shown here is derived from an EMBL/GenBank/DDBJ whole genome shotgun (WGS) entry which is preliminary data.</text>
</comment>
<reference evidence="1" key="1">
    <citation type="submission" date="2021-02" db="EMBL/GenBank/DDBJ databases">
        <authorList>
            <person name="Dougan E. K."/>
            <person name="Rhodes N."/>
            <person name="Thang M."/>
            <person name="Chan C."/>
        </authorList>
    </citation>
    <scope>NUCLEOTIDE SEQUENCE</scope>
</reference>
<gene>
    <name evidence="1" type="ORF">PGLA2088_LOCUS48129</name>
</gene>
<sequence length="375" mass="41442">MNRFVRHAIKAKKANLPSGSLLDNDCWSDEVLNRGAGESSGCRHTSTGAGSIISSQQEIKTKQRRDLPEAREVKRANPSKAECALSSDSAKRRAVELLEQDVTAASAISSRRSLLKTWSQFHFKFYGECVPVFPITVDTLRDVAAIFKAGDYRSFPNYVSRIKEEHIRLNFDWIQQLDLFARKYKKSVLRGMGPSRQSAEFDIDNINRLVLDFQPVCLAGPICPKQVAIINTLFVVREIESAAATTGHFVINEVNCAVSWRLPMSKTDTTAVGCERVWGCLCDGLALKPCPYHAALVLCQHKLRLFGAETVDAQFPLFPNMLGEVPAKSSIVETYEQLASRTGEAVTDESGLRGLEGTPLASPARAIYQGWASIC</sequence>
<organism evidence="1 2">
    <name type="scientific">Polarella glacialis</name>
    <name type="common">Dinoflagellate</name>
    <dbReference type="NCBI Taxonomy" id="89957"/>
    <lineage>
        <taxon>Eukaryota</taxon>
        <taxon>Sar</taxon>
        <taxon>Alveolata</taxon>
        <taxon>Dinophyceae</taxon>
        <taxon>Suessiales</taxon>
        <taxon>Suessiaceae</taxon>
        <taxon>Polarella</taxon>
    </lineage>
</organism>
<evidence type="ECO:0000313" key="1">
    <source>
        <dbReference type="EMBL" id="CAE8735996.1"/>
    </source>
</evidence>
<name>A0A813LVG4_POLGL</name>
<dbReference type="EMBL" id="CAJNNW010036607">
    <property type="protein sequence ID" value="CAE8735996.1"/>
    <property type="molecule type" value="Genomic_DNA"/>
</dbReference>
<proteinExistence type="predicted"/>
<dbReference type="AlphaFoldDB" id="A0A813LVG4"/>